<dbReference type="Gramene" id="OMP01537">
    <property type="protein sequence ID" value="OMP01537"/>
    <property type="gene ID" value="CCACVL1_03064"/>
</dbReference>
<feature type="region of interest" description="Disordered" evidence="1">
    <location>
        <begin position="22"/>
        <end position="56"/>
    </location>
</feature>
<dbReference type="Proteomes" id="UP000188268">
    <property type="component" value="Unassembled WGS sequence"/>
</dbReference>
<dbReference type="EMBL" id="AWWV01006396">
    <property type="protein sequence ID" value="OMP01537.1"/>
    <property type="molecule type" value="Genomic_DNA"/>
</dbReference>
<name>A0A1R3K381_COCAP</name>
<feature type="compositionally biased region" description="Polar residues" evidence="1">
    <location>
        <begin position="25"/>
        <end position="42"/>
    </location>
</feature>
<reference evidence="2 3" key="1">
    <citation type="submission" date="2013-09" db="EMBL/GenBank/DDBJ databases">
        <title>Corchorus capsularis genome sequencing.</title>
        <authorList>
            <person name="Alam M."/>
            <person name="Haque M.S."/>
            <person name="Islam M.S."/>
            <person name="Emdad E.M."/>
            <person name="Islam M.M."/>
            <person name="Ahmed B."/>
            <person name="Halim A."/>
            <person name="Hossen Q.M.M."/>
            <person name="Hossain M.Z."/>
            <person name="Ahmed R."/>
            <person name="Khan M.M."/>
            <person name="Islam R."/>
            <person name="Rashid M.M."/>
            <person name="Khan S.A."/>
            <person name="Rahman M.S."/>
            <person name="Alam M."/>
        </authorList>
    </citation>
    <scope>NUCLEOTIDE SEQUENCE [LARGE SCALE GENOMIC DNA]</scope>
    <source>
        <strain evidence="3">cv. CVL-1</strain>
        <tissue evidence="2">Whole seedling</tissue>
    </source>
</reference>
<gene>
    <name evidence="2" type="ORF">CCACVL1_03064</name>
</gene>
<organism evidence="2 3">
    <name type="scientific">Corchorus capsularis</name>
    <name type="common">Jute</name>
    <dbReference type="NCBI Taxonomy" id="210143"/>
    <lineage>
        <taxon>Eukaryota</taxon>
        <taxon>Viridiplantae</taxon>
        <taxon>Streptophyta</taxon>
        <taxon>Embryophyta</taxon>
        <taxon>Tracheophyta</taxon>
        <taxon>Spermatophyta</taxon>
        <taxon>Magnoliopsida</taxon>
        <taxon>eudicotyledons</taxon>
        <taxon>Gunneridae</taxon>
        <taxon>Pentapetalae</taxon>
        <taxon>rosids</taxon>
        <taxon>malvids</taxon>
        <taxon>Malvales</taxon>
        <taxon>Malvaceae</taxon>
        <taxon>Grewioideae</taxon>
        <taxon>Apeibeae</taxon>
        <taxon>Corchorus</taxon>
    </lineage>
</organism>
<proteinExistence type="predicted"/>
<sequence length="105" mass="12002">MNIQTAKYGTDRRYVSPIGEDKAFSSITGPDRQASQSPNSLAETEDGLRIARSPGPVQSDRRMYIRRKGTKEILNKEKRANPVFKHLRMTSYHYANQGFRRTKGI</sequence>
<comment type="caution">
    <text evidence="2">The sequence shown here is derived from an EMBL/GenBank/DDBJ whole genome shotgun (WGS) entry which is preliminary data.</text>
</comment>
<protein>
    <submittedName>
        <fullName evidence="2">Uncharacterized protein</fullName>
    </submittedName>
</protein>
<evidence type="ECO:0000256" key="1">
    <source>
        <dbReference type="SAM" id="MobiDB-lite"/>
    </source>
</evidence>
<evidence type="ECO:0000313" key="2">
    <source>
        <dbReference type="EMBL" id="OMP01537.1"/>
    </source>
</evidence>
<dbReference type="AlphaFoldDB" id="A0A1R3K381"/>
<evidence type="ECO:0000313" key="3">
    <source>
        <dbReference type="Proteomes" id="UP000188268"/>
    </source>
</evidence>
<accession>A0A1R3K381</accession>
<keyword evidence="3" id="KW-1185">Reference proteome</keyword>